<dbReference type="Pfam" id="PF11185">
    <property type="entry name" value="DUF2971"/>
    <property type="match status" value="1"/>
</dbReference>
<dbReference type="Gene3D" id="1.25.40.10">
    <property type="entry name" value="Tetratricopeptide repeat domain"/>
    <property type="match status" value="1"/>
</dbReference>
<organism evidence="2 3">
    <name type="scientific">Dickeya lacustris</name>
    <dbReference type="NCBI Taxonomy" id="2259638"/>
    <lineage>
        <taxon>Bacteria</taxon>
        <taxon>Pseudomonadati</taxon>
        <taxon>Pseudomonadota</taxon>
        <taxon>Gammaproteobacteria</taxon>
        <taxon>Enterobacterales</taxon>
        <taxon>Pectobacteriaceae</taxon>
        <taxon>Dickeya</taxon>
    </lineage>
</organism>
<evidence type="ECO:0000313" key="3">
    <source>
        <dbReference type="Proteomes" id="UP001219630"/>
    </source>
</evidence>
<sequence length="747" mass="88756">MDEKEIVNLIKNKKHSRLSFLEDERKLVDNDDYYGFLYFLLESKNEDTKDVLEKISNIHGGLFYAYLYLGDVALKIYSAIYERHVPESFFRAATELDRDNSDAWWGIYRASRDLKAFLESLKIDYKNKNIKAVKDKLKNTMIDGFNLSGYSNDEWSFLIKILLDKEIFSEENTKKYLLHAYLNLNFIDEGVDLIHQMDKVNVDILIKYYRLGKIDKKTSLSKLYFFETDKFLEGDSLGIYEEYLKESLKGGANPTKSVLILKAFKARKFWDVIKHYRDGLTNNTFLHYDFESRVYLLLSQIQLKIDLDEEALKYISNKNQLVDKEYRGLYKAFCLSRILDKLKKQYDKNNYFYHDIAALKSYQDAEQLLEDSELLNHFLYNELFDELERLREKWDSEHFKYRFEGLRNNNSELYFTHESLMEFCSLGVENKHYKEVVDKINEYHEKSPSTIYTYNALGVCFDNLASQEKAFEYFEKAVELMGKYKDFDYSILANYIQHAKENSFLIPDDRFEKLQDDLNINLVESCKWSPFIGNRLYKYYPLNVNTIDSLINGYFYFPQKNQLNDPIEFPELDGIGKKNIIHSDYRICSFSKNKNSVLMWSHYTKNHEGLMVEFQFKGELSKGVGIAEVKYTDGGKRNRDQDKYIFNQFLLTKNNEWSYEEEVRLLSYKNDKVFYERYNYPYHDKNKINAQILSITLGCNFPESKIELIRNIVETMNKNRCEHEGNILIRKAIISKSNVFSLEYINL</sequence>
<dbReference type="SUPFAM" id="SSF48452">
    <property type="entry name" value="TPR-like"/>
    <property type="match status" value="1"/>
</dbReference>
<dbReference type="Proteomes" id="UP001219630">
    <property type="component" value="Chromosome"/>
</dbReference>
<dbReference type="EMBL" id="CP114280">
    <property type="protein sequence ID" value="WFN55804.1"/>
    <property type="molecule type" value="Genomic_DNA"/>
</dbReference>
<gene>
    <name evidence="2" type="ORF">O1Q98_00240</name>
</gene>
<dbReference type="InterPro" id="IPR011990">
    <property type="entry name" value="TPR-like_helical_dom_sf"/>
</dbReference>
<evidence type="ECO:0000256" key="1">
    <source>
        <dbReference type="PROSITE-ProRule" id="PRU00339"/>
    </source>
</evidence>
<name>A0ABY8G760_9GAMM</name>
<accession>A0ABY8G760</accession>
<dbReference type="InterPro" id="IPR021352">
    <property type="entry name" value="DUF2971"/>
</dbReference>
<dbReference type="InterPro" id="IPR019734">
    <property type="entry name" value="TPR_rpt"/>
</dbReference>
<keyword evidence="1" id="KW-0802">TPR repeat</keyword>
<feature type="repeat" description="TPR" evidence="1">
    <location>
        <begin position="451"/>
        <end position="484"/>
    </location>
</feature>
<reference evidence="2 3" key="1">
    <citation type="submission" date="2022-12" db="EMBL/GenBank/DDBJ databases">
        <title>Complete genome sequencing of Dickeya lacustris type strain LMG30899.</title>
        <authorList>
            <person name="Dobhal S."/>
            <person name="Arizala D."/>
            <person name="Arif M."/>
        </authorList>
    </citation>
    <scope>NUCLEOTIDE SEQUENCE [LARGE SCALE GENOMIC DNA]</scope>
    <source>
        <strain evidence="2 3">LMG30899</strain>
    </source>
</reference>
<protein>
    <submittedName>
        <fullName evidence="2">DUF2971 domain-containing protein</fullName>
    </submittedName>
</protein>
<dbReference type="RefSeq" id="WP_125259820.1">
    <property type="nucleotide sequence ID" value="NZ_CP114280.1"/>
</dbReference>
<keyword evidence="3" id="KW-1185">Reference proteome</keyword>
<dbReference type="PROSITE" id="PS50005">
    <property type="entry name" value="TPR"/>
    <property type="match status" value="1"/>
</dbReference>
<proteinExistence type="predicted"/>
<evidence type="ECO:0000313" key="2">
    <source>
        <dbReference type="EMBL" id="WFN55804.1"/>
    </source>
</evidence>